<dbReference type="Gene3D" id="3.10.129.10">
    <property type="entry name" value="Hotdog Thioesterase"/>
    <property type="match status" value="1"/>
</dbReference>
<dbReference type="InterPro" id="IPR027961">
    <property type="entry name" value="DUF4442"/>
</dbReference>
<dbReference type="AlphaFoldDB" id="A0A0H2XBL7"/>
<evidence type="ECO:0008006" key="3">
    <source>
        <dbReference type="Google" id="ProtNLM"/>
    </source>
</evidence>
<dbReference type="InterPro" id="IPR029069">
    <property type="entry name" value="HotDog_dom_sf"/>
</dbReference>
<dbReference type="Pfam" id="PF14539">
    <property type="entry name" value="DUF4442"/>
    <property type="match status" value="1"/>
</dbReference>
<protein>
    <recommendedName>
        <fullName evidence="3">DUF4442 domain-containing protein</fullName>
    </recommendedName>
</protein>
<dbReference type="KEGG" id="xcb:XC_3798"/>
<organism evidence="1 2">
    <name type="scientific">Xanthomonas campestris pv. campestris (strain 8004)</name>
    <dbReference type="NCBI Taxonomy" id="314565"/>
    <lineage>
        <taxon>Bacteria</taxon>
        <taxon>Pseudomonadati</taxon>
        <taxon>Pseudomonadota</taxon>
        <taxon>Gammaproteobacteria</taxon>
        <taxon>Lysobacterales</taxon>
        <taxon>Lysobacteraceae</taxon>
        <taxon>Xanthomonas</taxon>
    </lineage>
</organism>
<accession>A0A0H2XBL7</accession>
<gene>
    <name evidence="1" type="ordered locus">XC_3798</name>
</gene>
<dbReference type="RefSeq" id="WP_011038810.1">
    <property type="nucleotide sequence ID" value="NC_007086.1"/>
</dbReference>
<sequence>MDTQSQTLNIWTRLSPLPGGKWLFSRLLCLKAPYFGSISPRFEVLRPDQCVVAVRKRRKVLNHIGTVHAIAMCNAAELAGGTMTEVTVPATHRWIPRGMDVQYLKKATTAVVAEARPLDPSPTFDVAREYPVEVLIKDTAGDTVFRAVIAMWVSPKKA</sequence>
<reference evidence="1 2" key="1">
    <citation type="journal article" date="2005" name="Genome Res.">
        <title>Comparative and functional genomic analyses of the pathogenicity of phytopathogen Xanthomonas campestris pv. campestris.</title>
        <authorList>
            <person name="Qian W."/>
            <person name="Jia Y."/>
            <person name="Ren S.X."/>
            <person name="He Y.Q."/>
            <person name="Feng J.X."/>
            <person name="Lu L.F."/>
            <person name="Sun Q."/>
            <person name="Ying G."/>
            <person name="Tang D.J."/>
            <person name="Tang H."/>
            <person name="Wu W."/>
            <person name="Hao P."/>
            <person name="Wang L."/>
            <person name="Jiang B.L."/>
            <person name="Zeng S."/>
            <person name="Gu W.Y."/>
            <person name="Lu G."/>
            <person name="Rong L."/>
            <person name="Tian Y."/>
            <person name="Yao Z."/>
            <person name="Fu G."/>
            <person name="Chen B."/>
            <person name="Fang R."/>
            <person name="Qiang B."/>
            <person name="Chen Z."/>
            <person name="Zhao G.P."/>
            <person name="Tang J.L."/>
            <person name="He C."/>
        </authorList>
    </citation>
    <scope>NUCLEOTIDE SEQUENCE [LARGE SCALE GENOMIC DNA]</scope>
    <source>
        <strain evidence="1 2">8004</strain>
    </source>
</reference>
<evidence type="ECO:0000313" key="1">
    <source>
        <dbReference type="EMBL" id="AAY50838.1"/>
    </source>
</evidence>
<proteinExistence type="predicted"/>
<dbReference type="CDD" id="cd03443">
    <property type="entry name" value="PaaI_thioesterase"/>
    <property type="match status" value="1"/>
</dbReference>
<evidence type="ECO:0000313" key="2">
    <source>
        <dbReference type="Proteomes" id="UP000000420"/>
    </source>
</evidence>
<name>A0A0H2XBL7_XANC8</name>
<dbReference type="SUPFAM" id="SSF54637">
    <property type="entry name" value="Thioesterase/thiol ester dehydrase-isomerase"/>
    <property type="match status" value="1"/>
</dbReference>
<dbReference type="HOGENOM" id="CLU_102543_2_0_6"/>
<dbReference type="EMBL" id="CP000050">
    <property type="protein sequence ID" value="AAY50838.1"/>
    <property type="molecule type" value="Genomic_DNA"/>
</dbReference>
<dbReference type="Proteomes" id="UP000000420">
    <property type="component" value="Chromosome"/>
</dbReference>